<accession>A0D0U8</accession>
<evidence type="ECO:0000313" key="2">
    <source>
        <dbReference type="Proteomes" id="UP000000600"/>
    </source>
</evidence>
<proteinExistence type="predicted"/>
<gene>
    <name evidence="1" type="ORF">GSPATT00012217001</name>
</gene>
<keyword evidence="2" id="KW-1185">Reference proteome</keyword>
<dbReference type="AlphaFoldDB" id="A0D0U8"/>
<dbReference type="HOGENOM" id="CLU_1032289_0_0_1"/>
<protein>
    <submittedName>
        <fullName evidence="1">Uncharacterized protein</fullName>
    </submittedName>
</protein>
<dbReference type="Proteomes" id="UP000000600">
    <property type="component" value="Unassembled WGS sequence"/>
</dbReference>
<dbReference type="InParanoid" id="A0D0U8"/>
<organism evidence="1 2">
    <name type="scientific">Paramecium tetraurelia</name>
    <dbReference type="NCBI Taxonomy" id="5888"/>
    <lineage>
        <taxon>Eukaryota</taxon>
        <taxon>Sar</taxon>
        <taxon>Alveolata</taxon>
        <taxon>Ciliophora</taxon>
        <taxon>Intramacronucleata</taxon>
        <taxon>Oligohymenophorea</taxon>
        <taxon>Peniculida</taxon>
        <taxon>Parameciidae</taxon>
        <taxon>Paramecium</taxon>
    </lineage>
</organism>
<sequence length="270" mass="32405">MKLDDFKICIHNLFLGPKTNACYILQFNLFYDYVCNCNQKKFSLLFYQILMNSNSQRVSESEIQGLATDVRELSQQNEENDFVELLNLLQQFLKNQQSLAISSFLTKYISFFSQDILKQLKGFTNQDMLWKGYIVLFQQEIIELIENQFIKNNIPSQLVSNQIFQQYEQQIQNIQVFNQSQPMPRFSNITQKYSDIIQQYRIDQYCDDVEIINCPLLTFRQEVYKFLKEFNTFQDYKNTCNQQKIQPIFNEINYSNIIYYEEMLKNGQRE</sequence>
<dbReference type="RefSeq" id="XP_001444062.1">
    <property type="nucleotide sequence ID" value="XM_001444025.1"/>
</dbReference>
<dbReference type="KEGG" id="ptm:GSPATT00012217001"/>
<dbReference type="EMBL" id="CT868241">
    <property type="protein sequence ID" value="CAK76665.1"/>
    <property type="molecule type" value="Genomic_DNA"/>
</dbReference>
<reference evidence="1 2" key="1">
    <citation type="journal article" date="2006" name="Nature">
        <title>Global trends of whole-genome duplications revealed by the ciliate Paramecium tetraurelia.</title>
        <authorList>
            <consortium name="Genoscope"/>
            <person name="Aury J.-M."/>
            <person name="Jaillon O."/>
            <person name="Duret L."/>
            <person name="Noel B."/>
            <person name="Jubin C."/>
            <person name="Porcel B.M."/>
            <person name="Segurens B."/>
            <person name="Daubin V."/>
            <person name="Anthouard V."/>
            <person name="Aiach N."/>
            <person name="Arnaiz O."/>
            <person name="Billaut A."/>
            <person name="Beisson J."/>
            <person name="Blanc I."/>
            <person name="Bouhouche K."/>
            <person name="Camara F."/>
            <person name="Duharcourt S."/>
            <person name="Guigo R."/>
            <person name="Gogendeau D."/>
            <person name="Katinka M."/>
            <person name="Keller A.-M."/>
            <person name="Kissmehl R."/>
            <person name="Klotz C."/>
            <person name="Koll F."/>
            <person name="Le Moue A."/>
            <person name="Lepere C."/>
            <person name="Malinsky S."/>
            <person name="Nowacki M."/>
            <person name="Nowak J.K."/>
            <person name="Plattner H."/>
            <person name="Poulain J."/>
            <person name="Ruiz F."/>
            <person name="Serrano V."/>
            <person name="Zagulski M."/>
            <person name="Dessen P."/>
            <person name="Betermier M."/>
            <person name="Weissenbach J."/>
            <person name="Scarpelli C."/>
            <person name="Schachter V."/>
            <person name="Sperling L."/>
            <person name="Meyer E."/>
            <person name="Cohen J."/>
            <person name="Wincker P."/>
        </authorList>
    </citation>
    <scope>NUCLEOTIDE SEQUENCE [LARGE SCALE GENOMIC DNA]</scope>
    <source>
        <strain evidence="1 2">Stock d4-2</strain>
    </source>
</reference>
<name>A0D0U8_PARTE</name>
<dbReference type="OrthoDB" id="312214at2759"/>
<dbReference type="GeneID" id="5029846"/>
<evidence type="ECO:0000313" key="1">
    <source>
        <dbReference type="EMBL" id="CAK76665.1"/>
    </source>
</evidence>